<dbReference type="PROSITE" id="PS50294">
    <property type="entry name" value="WD_REPEATS_REGION"/>
    <property type="match status" value="2"/>
</dbReference>
<evidence type="ECO:0000256" key="9">
    <source>
        <dbReference type="PROSITE-ProRule" id="PRU00221"/>
    </source>
</evidence>
<feature type="domain" description="Striatin N-terminal" evidence="12">
    <location>
        <begin position="39"/>
        <end position="193"/>
    </location>
</feature>
<feature type="repeat" description="WD" evidence="9">
    <location>
        <begin position="671"/>
        <end position="703"/>
    </location>
</feature>
<feature type="compositionally biased region" description="Polar residues" evidence="11">
    <location>
        <begin position="125"/>
        <end position="148"/>
    </location>
</feature>
<evidence type="ECO:0000256" key="3">
    <source>
        <dbReference type="ARBA" id="ARBA00022490"/>
    </source>
</evidence>
<evidence type="ECO:0000256" key="7">
    <source>
        <dbReference type="ARBA" id="ARBA00022860"/>
    </source>
</evidence>
<dbReference type="GO" id="GO:0005737">
    <property type="term" value="C:cytoplasm"/>
    <property type="evidence" value="ECO:0007669"/>
    <property type="project" value="UniProtKB-SubCell"/>
</dbReference>
<dbReference type="InterPro" id="IPR001680">
    <property type="entry name" value="WD40_rpt"/>
</dbReference>
<proteinExistence type="inferred from homology"/>
<evidence type="ECO:0000256" key="1">
    <source>
        <dbReference type="ARBA" id="ARBA00004496"/>
    </source>
</evidence>
<dbReference type="Pfam" id="PF08232">
    <property type="entry name" value="Striatin"/>
    <property type="match status" value="1"/>
</dbReference>
<feature type="region of interest" description="Disordered" evidence="11">
    <location>
        <begin position="411"/>
        <end position="438"/>
    </location>
</feature>
<dbReference type="InterPro" id="IPR013258">
    <property type="entry name" value="Striatin_N"/>
</dbReference>
<dbReference type="InterPro" id="IPR051488">
    <property type="entry name" value="WD_repeat_striatin"/>
</dbReference>
<dbReference type="Gene3D" id="2.130.10.10">
    <property type="entry name" value="YVTN repeat-like/Quinoprotein amine dehydrogenase"/>
    <property type="match status" value="2"/>
</dbReference>
<evidence type="ECO:0000256" key="11">
    <source>
        <dbReference type="SAM" id="MobiDB-lite"/>
    </source>
</evidence>
<dbReference type="Pfam" id="PF00400">
    <property type="entry name" value="WD40"/>
    <property type="match status" value="4"/>
</dbReference>
<reference evidence="14" key="2">
    <citation type="submission" date="2023-11" db="UniProtKB">
        <authorList>
            <consortium name="WormBaseParasite"/>
        </authorList>
    </citation>
    <scope>IDENTIFICATION</scope>
</reference>
<dbReference type="GO" id="GO:0005516">
    <property type="term" value="F:calmodulin binding"/>
    <property type="evidence" value="ECO:0007669"/>
    <property type="project" value="UniProtKB-KW"/>
</dbReference>
<feature type="repeat" description="WD" evidence="9">
    <location>
        <begin position="867"/>
        <end position="908"/>
    </location>
</feature>
<evidence type="ECO:0000256" key="8">
    <source>
        <dbReference type="ARBA" id="ARBA00023054"/>
    </source>
</evidence>
<dbReference type="SUPFAM" id="SSF50978">
    <property type="entry name" value="WD40 repeat-like"/>
    <property type="match status" value="1"/>
</dbReference>
<comment type="similarity">
    <text evidence="2">Belongs to the WD repeat striatin family.</text>
</comment>
<dbReference type="FunFam" id="1.20.5.300:FF:000001">
    <property type="entry name" value="striatin isoform X1"/>
    <property type="match status" value="1"/>
</dbReference>
<dbReference type="InterPro" id="IPR019775">
    <property type="entry name" value="WD40_repeat_CS"/>
</dbReference>
<dbReference type="PROSITE" id="PS00678">
    <property type="entry name" value="WD_REPEATS_1"/>
    <property type="match status" value="2"/>
</dbReference>
<reference evidence="13" key="1">
    <citation type="submission" date="2022-06" db="EMBL/GenBank/DDBJ databases">
        <authorList>
            <person name="Berger JAMES D."/>
            <person name="Berger JAMES D."/>
        </authorList>
    </citation>
    <scope>NUCLEOTIDE SEQUENCE [LARGE SCALE GENOMIC DNA]</scope>
</reference>
<evidence type="ECO:0000256" key="5">
    <source>
        <dbReference type="ARBA" id="ARBA00022574"/>
    </source>
</evidence>
<evidence type="ECO:0000313" key="13">
    <source>
        <dbReference type="Proteomes" id="UP000050795"/>
    </source>
</evidence>
<feature type="compositionally biased region" description="Polar residues" evidence="11">
    <location>
        <begin position="280"/>
        <end position="290"/>
    </location>
</feature>
<keyword evidence="4" id="KW-0597">Phosphoprotein</keyword>
<feature type="region of interest" description="Disordered" evidence="11">
    <location>
        <begin position="212"/>
        <end position="243"/>
    </location>
</feature>
<keyword evidence="8 10" id="KW-0175">Coiled coil</keyword>
<evidence type="ECO:0000256" key="6">
    <source>
        <dbReference type="ARBA" id="ARBA00022737"/>
    </source>
</evidence>
<dbReference type="InterPro" id="IPR036322">
    <property type="entry name" value="WD40_repeat_dom_sf"/>
</dbReference>
<sequence>MSGVRLENSDVFERVGGEAYGRSDDSAQMDSKDNGPHYTIQGVLHFLQTEWTRLEMQRSHWEVERAELQARIAFLQGERRGQENLKQDLVRRIKMLEYGLKQERVKFHQYKASIAAGNASHAARQSGNQESTNSPTDTKPELSTTAATTKTVLEPREKLAQFTEQTLESNVKWRESRLRLKQFLQEVGYADAVLNVREARVRQLLLSAAGWPNESDLPLSTQDSKNKPFDGVKSQIGDSTNLHDEQTKNALAEIEDAVRSAQDFLSPNDNLGMNNELGDRSTQPDTTGNTLAGCEDNSESYDSSGWVNRFRRTNDTSKRRPQNQSDYIQGDEPNAKNTSSTKVSSFLNSLGEVGSAGQSKRFGRKHAVDSNILDLISTLSDKVDDNDAFLSEINSTATATTASTAAQNASSAMSNHKLLNSPNQNSSSGTSTFLTDPSISDSTGVGTKGISHLDSGKDASAADRLGLGDLAGLTVINEVDPLLNGEVCDLNTTTLPTSNYDPTGGHEAHTDVLHGASATSNLSTGRRPWVQRYTLRGHFDGIRSVAFHPTERAVYTASEDGCVMFWNLLKSGISGTALSPGRSGSVNTHSAAVDELSPLRVYCGHKGPVLCLAAPSPVLAPTLATTIVYSGGLDGTVRGWRLPSTAIASGSLESIDLLAPQELDVETGPVFSSSSSPVWSIALHPSSPLLLAAHANGSIDFWSTVVDSSDNNASPSTPVLSVHLDRLIQPSSNSDQPEFGRPTCLHFLVNRPDSLTASQCIVGTSTGWLALLDVQTGQVINQIPPPPPLLTKPGEDDPLNLGNIPDTDKCNLPPSGDWTDRAVNALGSHQTLSLVIGAHEDRCIRLYDINRMSDRSLTTNTACVDAMITHLNAVTSLAVDPHGLYLLTGSHDASIRVWDMETHSCVQEMTNHGFKYDESVHSVALHPQLPLAASAGADAVCKIYMTAP</sequence>
<evidence type="ECO:0000256" key="2">
    <source>
        <dbReference type="ARBA" id="ARBA00009616"/>
    </source>
</evidence>
<name>A0AA85JEY6_TRIRE</name>
<keyword evidence="6" id="KW-0677">Repeat</keyword>
<protein>
    <recommendedName>
        <fullName evidence="12">Striatin N-terminal domain-containing protein</fullName>
    </recommendedName>
</protein>
<dbReference type="AlphaFoldDB" id="A0AA85JEY6"/>
<feature type="compositionally biased region" description="Polar residues" evidence="11">
    <location>
        <begin position="417"/>
        <end position="438"/>
    </location>
</feature>
<dbReference type="WBParaSite" id="TREG1_27420.1">
    <property type="protein sequence ID" value="TREG1_27420.1"/>
    <property type="gene ID" value="TREG1_27420"/>
</dbReference>
<evidence type="ECO:0000259" key="12">
    <source>
        <dbReference type="Pfam" id="PF08232"/>
    </source>
</evidence>
<keyword evidence="13" id="KW-1185">Reference proteome</keyword>
<dbReference type="PROSITE" id="PS50082">
    <property type="entry name" value="WD_REPEATS_2"/>
    <property type="match status" value="3"/>
</dbReference>
<feature type="region of interest" description="Disordered" evidence="11">
    <location>
        <begin position="263"/>
        <end position="342"/>
    </location>
</feature>
<feature type="compositionally biased region" description="Polar residues" evidence="11">
    <location>
        <begin position="263"/>
        <end position="273"/>
    </location>
</feature>
<keyword evidence="5 9" id="KW-0853">WD repeat</keyword>
<dbReference type="PANTHER" id="PTHR15653:SF0">
    <property type="entry name" value="CONNECTOR OF KINASE TO AP-1, ISOFORM E"/>
    <property type="match status" value="1"/>
</dbReference>
<feature type="coiled-coil region" evidence="10">
    <location>
        <begin position="58"/>
        <end position="85"/>
    </location>
</feature>
<keyword evidence="3" id="KW-0963">Cytoplasm</keyword>
<dbReference type="SMART" id="SM00320">
    <property type="entry name" value="WD40"/>
    <property type="match status" value="6"/>
</dbReference>
<keyword evidence="7" id="KW-0112">Calmodulin-binding</keyword>
<evidence type="ECO:0000256" key="10">
    <source>
        <dbReference type="SAM" id="Coils"/>
    </source>
</evidence>
<comment type="subcellular location">
    <subcellularLocation>
        <location evidence="1">Cytoplasm</location>
    </subcellularLocation>
</comment>
<dbReference type="Gene3D" id="1.20.5.300">
    <property type="match status" value="1"/>
</dbReference>
<dbReference type="InterPro" id="IPR015943">
    <property type="entry name" value="WD40/YVTN_repeat-like_dom_sf"/>
</dbReference>
<dbReference type="PANTHER" id="PTHR15653">
    <property type="entry name" value="STRIATIN"/>
    <property type="match status" value="1"/>
</dbReference>
<organism evidence="13 14">
    <name type="scientific">Trichobilharzia regenti</name>
    <name type="common">Nasal bird schistosome</name>
    <dbReference type="NCBI Taxonomy" id="157069"/>
    <lineage>
        <taxon>Eukaryota</taxon>
        <taxon>Metazoa</taxon>
        <taxon>Spiralia</taxon>
        <taxon>Lophotrochozoa</taxon>
        <taxon>Platyhelminthes</taxon>
        <taxon>Trematoda</taxon>
        <taxon>Digenea</taxon>
        <taxon>Strigeidida</taxon>
        <taxon>Schistosomatoidea</taxon>
        <taxon>Schistosomatidae</taxon>
        <taxon>Trichobilharzia</taxon>
    </lineage>
</organism>
<evidence type="ECO:0000313" key="14">
    <source>
        <dbReference type="WBParaSite" id="TREG1_27420.1"/>
    </source>
</evidence>
<accession>A0AA85JEY6</accession>
<feature type="region of interest" description="Disordered" evidence="11">
    <location>
        <begin position="118"/>
        <end position="148"/>
    </location>
</feature>
<dbReference type="Proteomes" id="UP000050795">
    <property type="component" value="Unassembled WGS sequence"/>
</dbReference>
<evidence type="ECO:0000256" key="4">
    <source>
        <dbReference type="ARBA" id="ARBA00022553"/>
    </source>
</evidence>
<feature type="repeat" description="WD" evidence="9">
    <location>
        <begin position="535"/>
        <end position="568"/>
    </location>
</feature>